<proteinExistence type="predicted"/>
<dbReference type="GeneID" id="72004646"/>
<reference evidence="3 4" key="1">
    <citation type="journal article" date="2021" name="Environ. Microbiol.">
        <title>Gene family expansions and transcriptome signatures uncover fungal adaptations to wood decay.</title>
        <authorList>
            <person name="Hage H."/>
            <person name="Miyauchi S."/>
            <person name="Viragh M."/>
            <person name="Drula E."/>
            <person name="Min B."/>
            <person name="Chaduli D."/>
            <person name="Navarro D."/>
            <person name="Favel A."/>
            <person name="Norest M."/>
            <person name="Lesage-Meessen L."/>
            <person name="Balint B."/>
            <person name="Merenyi Z."/>
            <person name="de Eugenio L."/>
            <person name="Morin E."/>
            <person name="Martinez A.T."/>
            <person name="Baldrian P."/>
            <person name="Stursova M."/>
            <person name="Martinez M.J."/>
            <person name="Novotny C."/>
            <person name="Magnuson J.K."/>
            <person name="Spatafora J.W."/>
            <person name="Maurice S."/>
            <person name="Pangilinan J."/>
            <person name="Andreopoulos W."/>
            <person name="LaButti K."/>
            <person name="Hundley H."/>
            <person name="Na H."/>
            <person name="Kuo A."/>
            <person name="Barry K."/>
            <person name="Lipzen A."/>
            <person name="Henrissat B."/>
            <person name="Riley R."/>
            <person name="Ahrendt S."/>
            <person name="Nagy L.G."/>
            <person name="Grigoriev I.V."/>
            <person name="Martin F."/>
            <person name="Rosso M.N."/>
        </authorList>
    </citation>
    <scope>NUCLEOTIDE SEQUENCE [LARGE SCALE GENOMIC DNA]</scope>
    <source>
        <strain evidence="3 4">CIRM-BRFM 1785</strain>
    </source>
</reference>
<feature type="chain" id="PRO_5047480948" description="Secreted protein" evidence="2">
    <location>
        <begin position="19"/>
        <end position="96"/>
    </location>
</feature>
<name>A0ABQ8KF91_9APHY</name>
<evidence type="ECO:0000313" key="3">
    <source>
        <dbReference type="EMBL" id="KAH9836391.1"/>
    </source>
</evidence>
<evidence type="ECO:0000256" key="1">
    <source>
        <dbReference type="SAM" id="MobiDB-lite"/>
    </source>
</evidence>
<evidence type="ECO:0008006" key="5">
    <source>
        <dbReference type="Google" id="ProtNLM"/>
    </source>
</evidence>
<dbReference type="EMBL" id="JADCUA010000011">
    <property type="protein sequence ID" value="KAH9836391.1"/>
    <property type="molecule type" value="Genomic_DNA"/>
</dbReference>
<gene>
    <name evidence="3" type="ORF">C8Q71DRAFT_762389</name>
</gene>
<feature type="signal peptide" evidence="2">
    <location>
        <begin position="1"/>
        <end position="18"/>
    </location>
</feature>
<dbReference type="RefSeq" id="XP_047778676.1">
    <property type="nucleotide sequence ID" value="XM_047923914.1"/>
</dbReference>
<evidence type="ECO:0000256" key="2">
    <source>
        <dbReference type="SAM" id="SignalP"/>
    </source>
</evidence>
<keyword evidence="2" id="KW-0732">Signal</keyword>
<feature type="region of interest" description="Disordered" evidence="1">
    <location>
        <begin position="76"/>
        <end position="96"/>
    </location>
</feature>
<evidence type="ECO:0000313" key="4">
    <source>
        <dbReference type="Proteomes" id="UP000814176"/>
    </source>
</evidence>
<accession>A0ABQ8KF91</accession>
<organism evidence="3 4">
    <name type="scientific">Rhodofomes roseus</name>
    <dbReference type="NCBI Taxonomy" id="34475"/>
    <lineage>
        <taxon>Eukaryota</taxon>
        <taxon>Fungi</taxon>
        <taxon>Dikarya</taxon>
        <taxon>Basidiomycota</taxon>
        <taxon>Agaricomycotina</taxon>
        <taxon>Agaricomycetes</taxon>
        <taxon>Polyporales</taxon>
        <taxon>Rhodofomes</taxon>
    </lineage>
</organism>
<sequence length="96" mass="10777">MFGNWCGWLIARPFAATAQTSPQGCRHPLPRRSPNLLAFLRHARHRYGPCTRRWQLAAVGRRELWKLPAKPQARTNCHERRAASGCPARALPAAGP</sequence>
<comment type="caution">
    <text evidence="3">The sequence shown here is derived from an EMBL/GenBank/DDBJ whole genome shotgun (WGS) entry which is preliminary data.</text>
</comment>
<protein>
    <recommendedName>
        <fullName evidence="5">Secreted protein</fullName>
    </recommendedName>
</protein>
<dbReference type="Proteomes" id="UP000814176">
    <property type="component" value="Unassembled WGS sequence"/>
</dbReference>
<keyword evidence="4" id="KW-1185">Reference proteome</keyword>